<feature type="region of interest" description="Disordered" evidence="1">
    <location>
        <begin position="243"/>
        <end position="368"/>
    </location>
</feature>
<feature type="region of interest" description="Disordered" evidence="1">
    <location>
        <begin position="69"/>
        <end position="157"/>
    </location>
</feature>
<keyword evidence="2" id="KW-0812">Transmembrane</keyword>
<keyword evidence="4" id="KW-1185">Reference proteome</keyword>
<feature type="compositionally biased region" description="Low complexity" evidence="1">
    <location>
        <begin position="314"/>
        <end position="337"/>
    </location>
</feature>
<feature type="transmembrane region" description="Helical" evidence="2">
    <location>
        <begin position="12"/>
        <end position="31"/>
    </location>
</feature>
<gene>
    <name evidence="3" type="ORF">EBO15_25085</name>
</gene>
<evidence type="ECO:0000256" key="1">
    <source>
        <dbReference type="SAM" id="MobiDB-lite"/>
    </source>
</evidence>
<dbReference type="OrthoDB" id="3481735at2"/>
<evidence type="ECO:0000256" key="2">
    <source>
        <dbReference type="SAM" id="Phobius"/>
    </source>
</evidence>
<accession>A0A3M2LTR9</accession>
<proteinExistence type="predicted"/>
<dbReference type="Proteomes" id="UP000282674">
    <property type="component" value="Unassembled WGS sequence"/>
</dbReference>
<feature type="compositionally biased region" description="Low complexity" evidence="1">
    <location>
        <begin position="280"/>
        <end position="291"/>
    </location>
</feature>
<evidence type="ECO:0000313" key="3">
    <source>
        <dbReference type="EMBL" id="RMI40797.1"/>
    </source>
</evidence>
<name>A0A3M2LTR9_9ACTN</name>
<sequence>MAQRKLPDLSATQLIASGAATMVAAYGASYLGVYGTILGAAFMSVVSTAASVVGKHYLDQGKEQIKERAHLTGTDEDGRDPVEAARTATSTDATRAAGSPLTADAPVAGPGRPAGRAPAPGRLGGGDPNTTRVDDPSGRPVPGGDPNATRFDLPTLGDPNATRFDASGLDGLHVDRKPARTVVEEAVAGQSGGDVAHKASWQSAVDDTIVWARQRWKMLTASAVVVFVVVIGGITLYESVTDQTFGGVKGNGGTIGNVIRGQNEGAGDTRTHEPSRNPSDEPSTTGTPTPDGGSGAPDQPTTRPTDGPTEKPTESPSVSPTPTGEPTTTPTHEPSSGPSGGGAGQGGGGQNGGTTGKPGLQAPASGEN</sequence>
<dbReference type="RefSeq" id="WP_122196895.1">
    <property type="nucleotide sequence ID" value="NZ_JBHSKC010000005.1"/>
</dbReference>
<reference evidence="3 4" key="1">
    <citation type="submission" date="2018-10" db="EMBL/GenBank/DDBJ databases">
        <title>Isolation from soil.</title>
        <authorList>
            <person name="Hu J."/>
        </authorList>
    </citation>
    <scope>NUCLEOTIDE SEQUENCE [LARGE SCALE GENOMIC DNA]</scope>
    <source>
        <strain evidence="3 4">NEAU-Ht49</strain>
    </source>
</reference>
<keyword evidence="2" id="KW-0472">Membrane</keyword>
<feature type="compositionally biased region" description="Basic and acidic residues" evidence="1">
    <location>
        <begin position="267"/>
        <end position="279"/>
    </location>
</feature>
<comment type="caution">
    <text evidence="3">The sequence shown here is derived from an EMBL/GenBank/DDBJ whole genome shotgun (WGS) entry which is preliminary data.</text>
</comment>
<feature type="compositionally biased region" description="Gly residues" evidence="1">
    <location>
        <begin position="338"/>
        <end position="356"/>
    </location>
</feature>
<feature type="compositionally biased region" description="Low complexity" evidence="1">
    <location>
        <begin position="84"/>
        <end position="121"/>
    </location>
</feature>
<protein>
    <submittedName>
        <fullName evidence="3">Uncharacterized protein</fullName>
    </submittedName>
</protein>
<organism evidence="3 4">
    <name type="scientific">Actinomadura harenae</name>
    <dbReference type="NCBI Taxonomy" id="2483351"/>
    <lineage>
        <taxon>Bacteria</taxon>
        <taxon>Bacillati</taxon>
        <taxon>Actinomycetota</taxon>
        <taxon>Actinomycetes</taxon>
        <taxon>Streptosporangiales</taxon>
        <taxon>Thermomonosporaceae</taxon>
        <taxon>Actinomadura</taxon>
    </lineage>
</organism>
<dbReference type="EMBL" id="RFFG01000049">
    <property type="protein sequence ID" value="RMI40797.1"/>
    <property type="molecule type" value="Genomic_DNA"/>
</dbReference>
<keyword evidence="2" id="KW-1133">Transmembrane helix</keyword>
<dbReference type="AlphaFoldDB" id="A0A3M2LTR9"/>
<evidence type="ECO:0000313" key="4">
    <source>
        <dbReference type="Proteomes" id="UP000282674"/>
    </source>
</evidence>
<feature type="transmembrane region" description="Helical" evidence="2">
    <location>
        <begin position="218"/>
        <end position="237"/>
    </location>
</feature>